<sequence length="266" mass="29828">MITLTCKGNGNPEPTYIWFEEGKNNHILSNKSVYVIENVIGNQSGVYICEVYNIIEDVNYRKSNSVKIDIGVDLQKSDLNKPNLTNEARENEENYYQTLSHDGITVNPEYASVIHTNNTSVGEAGDSFVRNYHKEGNKNKSRNNVVDRAVIYDEVNQQANLNYESSKTDTPVRNDNSGFDVSTKKSIKDGDALQTGYLTCREVNVVTSVQDPNNYEDLMYSDRTVVNDEINQQTTLKSEVSKAEISLPNDNVDHDAVTIISAVNAR</sequence>
<dbReference type="OrthoDB" id="6123059at2759"/>
<proteinExistence type="predicted"/>
<evidence type="ECO:0000313" key="3">
    <source>
        <dbReference type="Proteomes" id="UP000507470"/>
    </source>
</evidence>
<dbReference type="CDD" id="cd00096">
    <property type="entry name" value="Ig"/>
    <property type="match status" value="1"/>
</dbReference>
<protein>
    <recommendedName>
        <fullName evidence="1">Ig-like domain-containing protein</fullName>
    </recommendedName>
</protein>
<dbReference type="Pfam" id="PF13927">
    <property type="entry name" value="Ig_3"/>
    <property type="match status" value="1"/>
</dbReference>
<evidence type="ECO:0000313" key="2">
    <source>
        <dbReference type="EMBL" id="CAC5386251.1"/>
    </source>
</evidence>
<dbReference type="Gene3D" id="2.60.40.10">
    <property type="entry name" value="Immunoglobulins"/>
    <property type="match status" value="1"/>
</dbReference>
<dbReference type="PROSITE" id="PS50835">
    <property type="entry name" value="IG_LIKE"/>
    <property type="match status" value="1"/>
</dbReference>
<dbReference type="Proteomes" id="UP000507470">
    <property type="component" value="Unassembled WGS sequence"/>
</dbReference>
<name>A0A6J8BSG5_MYTCO</name>
<dbReference type="EMBL" id="CACVKT020003845">
    <property type="protein sequence ID" value="CAC5386251.1"/>
    <property type="molecule type" value="Genomic_DNA"/>
</dbReference>
<gene>
    <name evidence="2" type="ORF">MCOR_21709</name>
</gene>
<dbReference type="SUPFAM" id="SSF48726">
    <property type="entry name" value="Immunoglobulin"/>
    <property type="match status" value="1"/>
</dbReference>
<dbReference type="InterPro" id="IPR036179">
    <property type="entry name" value="Ig-like_dom_sf"/>
</dbReference>
<feature type="domain" description="Ig-like" evidence="1">
    <location>
        <begin position="1"/>
        <end position="67"/>
    </location>
</feature>
<dbReference type="InterPro" id="IPR013783">
    <property type="entry name" value="Ig-like_fold"/>
</dbReference>
<reference evidence="2 3" key="1">
    <citation type="submission" date="2020-06" db="EMBL/GenBank/DDBJ databases">
        <authorList>
            <person name="Li R."/>
            <person name="Bekaert M."/>
        </authorList>
    </citation>
    <scope>NUCLEOTIDE SEQUENCE [LARGE SCALE GENOMIC DNA]</scope>
    <source>
        <strain evidence="3">wild</strain>
    </source>
</reference>
<evidence type="ECO:0000259" key="1">
    <source>
        <dbReference type="PROSITE" id="PS50835"/>
    </source>
</evidence>
<dbReference type="InterPro" id="IPR007110">
    <property type="entry name" value="Ig-like_dom"/>
</dbReference>
<accession>A0A6J8BSG5</accession>
<organism evidence="2 3">
    <name type="scientific">Mytilus coruscus</name>
    <name type="common">Sea mussel</name>
    <dbReference type="NCBI Taxonomy" id="42192"/>
    <lineage>
        <taxon>Eukaryota</taxon>
        <taxon>Metazoa</taxon>
        <taxon>Spiralia</taxon>
        <taxon>Lophotrochozoa</taxon>
        <taxon>Mollusca</taxon>
        <taxon>Bivalvia</taxon>
        <taxon>Autobranchia</taxon>
        <taxon>Pteriomorphia</taxon>
        <taxon>Mytilida</taxon>
        <taxon>Mytiloidea</taxon>
        <taxon>Mytilidae</taxon>
        <taxon>Mytilinae</taxon>
        <taxon>Mytilus</taxon>
    </lineage>
</organism>
<keyword evidence="3" id="KW-1185">Reference proteome</keyword>
<dbReference type="AlphaFoldDB" id="A0A6J8BSG5"/>